<dbReference type="GO" id="GO:0008270">
    <property type="term" value="F:zinc ion binding"/>
    <property type="evidence" value="ECO:0007669"/>
    <property type="project" value="UniProtKB-KW"/>
</dbReference>
<evidence type="ECO:0000256" key="4">
    <source>
        <dbReference type="ARBA" id="ARBA00022833"/>
    </source>
</evidence>
<dbReference type="GO" id="GO:0005634">
    <property type="term" value="C:nucleus"/>
    <property type="evidence" value="ECO:0000318"/>
    <property type="project" value="GO_Central"/>
</dbReference>
<keyword evidence="4" id="KW-0862">Zinc</keyword>
<gene>
    <name evidence="8" type="primary">WBGene00278800</name>
</gene>
<keyword evidence="2" id="KW-0479">Metal-binding</keyword>
<evidence type="ECO:0000313" key="8">
    <source>
        <dbReference type="EnsemblMetazoa" id="PPA40431.1"/>
    </source>
</evidence>
<accession>A0A8R1UXA0</accession>
<reference evidence="9" key="1">
    <citation type="journal article" date="2008" name="Nat. Genet.">
        <title>The Pristionchus pacificus genome provides a unique perspective on nematode lifestyle and parasitism.</title>
        <authorList>
            <person name="Dieterich C."/>
            <person name="Clifton S.W."/>
            <person name="Schuster L.N."/>
            <person name="Chinwalla A."/>
            <person name="Delehaunty K."/>
            <person name="Dinkelacker I."/>
            <person name="Fulton L."/>
            <person name="Fulton R."/>
            <person name="Godfrey J."/>
            <person name="Minx P."/>
            <person name="Mitreva M."/>
            <person name="Roeseler W."/>
            <person name="Tian H."/>
            <person name="Witte H."/>
            <person name="Yang S.P."/>
            <person name="Wilson R.K."/>
            <person name="Sommer R.J."/>
        </authorList>
    </citation>
    <scope>NUCLEOTIDE SEQUENCE [LARGE SCALE GENOMIC DNA]</scope>
    <source>
        <strain evidence="9">PS312</strain>
    </source>
</reference>
<protein>
    <submittedName>
        <fullName evidence="8">BED-type domain-containing protein</fullName>
    </submittedName>
</protein>
<evidence type="ECO:0000256" key="1">
    <source>
        <dbReference type="ARBA" id="ARBA00004123"/>
    </source>
</evidence>
<dbReference type="PANTHER" id="PTHR46481">
    <property type="entry name" value="ZINC FINGER BED DOMAIN-CONTAINING PROTEIN 4"/>
    <property type="match status" value="1"/>
</dbReference>
<keyword evidence="7" id="KW-0539">Nucleus</keyword>
<dbReference type="Pfam" id="PF02892">
    <property type="entry name" value="zf-BED"/>
    <property type="match status" value="1"/>
</dbReference>
<dbReference type="EnsemblMetazoa" id="PPA40431.1">
    <property type="protein sequence ID" value="PPA40431.1"/>
    <property type="gene ID" value="WBGene00278800"/>
</dbReference>
<evidence type="ECO:0000256" key="3">
    <source>
        <dbReference type="ARBA" id="ARBA00022771"/>
    </source>
</evidence>
<dbReference type="OrthoDB" id="1607513at2759"/>
<dbReference type="InterPro" id="IPR003656">
    <property type="entry name" value="Znf_BED"/>
</dbReference>
<comment type="subcellular location">
    <subcellularLocation>
        <location evidence="1">Nucleus</location>
    </subcellularLocation>
</comment>
<accession>A0A2A6C4D8</accession>
<reference evidence="8" key="2">
    <citation type="submission" date="2022-06" db="UniProtKB">
        <authorList>
            <consortium name="EnsemblMetazoa"/>
        </authorList>
    </citation>
    <scope>IDENTIFICATION</scope>
    <source>
        <strain evidence="8">PS312</strain>
    </source>
</reference>
<keyword evidence="3" id="KW-0863">Zinc-finger</keyword>
<dbReference type="AlphaFoldDB" id="A0A2A6C4D8"/>
<evidence type="ECO:0000256" key="5">
    <source>
        <dbReference type="ARBA" id="ARBA00023015"/>
    </source>
</evidence>
<evidence type="ECO:0000256" key="7">
    <source>
        <dbReference type="ARBA" id="ARBA00023242"/>
    </source>
</evidence>
<dbReference type="GO" id="GO:0003677">
    <property type="term" value="F:DNA binding"/>
    <property type="evidence" value="ECO:0007669"/>
    <property type="project" value="InterPro"/>
</dbReference>
<dbReference type="GO" id="GO:0006357">
    <property type="term" value="P:regulation of transcription by RNA polymerase II"/>
    <property type="evidence" value="ECO:0000318"/>
    <property type="project" value="GO_Central"/>
</dbReference>
<evidence type="ECO:0000313" key="9">
    <source>
        <dbReference type="Proteomes" id="UP000005239"/>
    </source>
</evidence>
<dbReference type="PANTHER" id="PTHR46481:SF10">
    <property type="entry name" value="ZINC FINGER BED DOMAIN-CONTAINING PROTEIN 39"/>
    <property type="match status" value="1"/>
</dbReference>
<evidence type="ECO:0000256" key="2">
    <source>
        <dbReference type="ARBA" id="ARBA00022723"/>
    </source>
</evidence>
<keyword evidence="5" id="KW-0805">Transcription regulation</keyword>
<sequence>MSFSIWNHFTKDSSSRKVTCNLCSSSFGYTRGSLFGANLKHHLESDHGEDRFVDIDDEISRLVSVDSSTQRFVDRPEFHALFPPFTRIPTRHHLMRNVMPSRVESLRQNIRERLTDQRVSLCIDQWTIKGGRMTLSCFNANFINEKGELENLHIPVSPLDGRPAADKLRSQIDDVIEKYQLEVVAVVSDSSSSLRNAVKDTLFIQMQQGHNTL</sequence>
<dbReference type="Proteomes" id="UP000005239">
    <property type="component" value="Unassembled WGS sequence"/>
</dbReference>
<keyword evidence="6" id="KW-0804">Transcription</keyword>
<organism evidence="8 9">
    <name type="scientific">Pristionchus pacificus</name>
    <name type="common">Parasitic nematode worm</name>
    <dbReference type="NCBI Taxonomy" id="54126"/>
    <lineage>
        <taxon>Eukaryota</taxon>
        <taxon>Metazoa</taxon>
        <taxon>Ecdysozoa</taxon>
        <taxon>Nematoda</taxon>
        <taxon>Chromadorea</taxon>
        <taxon>Rhabditida</taxon>
        <taxon>Rhabditina</taxon>
        <taxon>Diplogasteromorpha</taxon>
        <taxon>Diplogasteroidea</taxon>
        <taxon>Neodiplogasteridae</taxon>
        <taxon>Pristionchus</taxon>
    </lineage>
</organism>
<name>A0A2A6C4D8_PRIPA</name>
<evidence type="ECO:0000256" key="6">
    <source>
        <dbReference type="ARBA" id="ARBA00023163"/>
    </source>
</evidence>
<proteinExistence type="predicted"/>
<dbReference type="InterPro" id="IPR052035">
    <property type="entry name" value="ZnF_BED_domain_contain"/>
</dbReference>
<keyword evidence="9" id="KW-1185">Reference proteome</keyword>